<proteinExistence type="predicted"/>
<evidence type="ECO:0000313" key="1">
    <source>
        <dbReference type="EMBL" id="CAJ1373403.1"/>
    </source>
</evidence>
<sequence>MAVTVMPAAAWDLVTLWSDVWDAPRFRGEDRVQKPVLTREALAPLLKLAASCVVALQENLKGTSQVPAHGAYGASRELLAAPASVGNRSLGPVTPAEACDLEDAEALRKASSWRDFERSDPLYALMGEVQEAKVVVEGHVAEETLRRYLDTLVVQGAASKPKDWVEVWAAMNIPVDSQTAVLSVIVAFCLQHPPPGGLGALLAELIKGHRVKTKAVEDAVAQAMRGKEDSEGVLRELLFTIFPKGPNSDWGWSRVGWSWQEWWKICARVLSSLKPLSAFDELGLLLERIELSSGEGPEKVTLAKQQMWAGPRLGKVRELLCQFGGCADADVRACVLATLSAD</sequence>
<keyword evidence="2" id="KW-1185">Reference proteome</keyword>
<dbReference type="EMBL" id="CAUJNA010000192">
    <property type="protein sequence ID" value="CAJ1373403.1"/>
    <property type="molecule type" value="Genomic_DNA"/>
</dbReference>
<dbReference type="Proteomes" id="UP001178507">
    <property type="component" value="Unassembled WGS sequence"/>
</dbReference>
<reference evidence="1" key="1">
    <citation type="submission" date="2023-08" db="EMBL/GenBank/DDBJ databases">
        <authorList>
            <person name="Chen Y."/>
            <person name="Shah S."/>
            <person name="Dougan E. K."/>
            <person name="Thang M."/>
            <person name="Chan C."/>
        </authorList>
    </citation>
    <scope>NUCLEOTIDE SEQUENCE</scope>
</reference>
<name>A0AA36HQF2_9DINO</name>
<evidence type="ECO:0000313" key="2">
    <source>
        <dbReference type="Proteomes" id="UP001178507"/>
    </source>
</evidence>
<organism evidence="1 2">
    <name type="scientific">Effrenium voratum</name>
    <dbReference type="NCBI Taxonomy" id="2562239"/>
    <lineage>
        <taxon>Eukaryota</taxon>
        <taxon>Sar</taxon>
        <taxon>Alveolata</taxon>
        <taxon>Dinophyceae</taxon>
        <taxon>Suessiales</taxon>
        <taxon>Symbiodiniaceae</taxon>
        <taxon>Effrenium</taxon>
    </lineage>
</organism>
<gene>
    <name evidence="1" type="ORF">EVOR1521_LOCUS3227</name>
</gene>
<comment type="caution">
    <text evidence="1">The sequence shown here is derived from an EMBL/GenBank/DDBJ whole genome shotgun (WGS) entry which is preliminary data.</text>
</comment>
<protein>
    <submittedName>
        <fullName evidence="1">Uncharacterized protein</fullName>
    </submittedName>
</protein>
<accession>A0AA36HQF2</accession>
<dbReference type="AlphaFoldDB" id="A0AA36HQF2"/>